<proteinExistence type="predicted"/>
<dbReference type="Proteomes" id="UP001301958">
    <property type="component" value="Unassembled WGS sequence"/>
</dbReference>
<dbReference type="CDD" id="cd23807">
    <property type="entry name" value="UEV_UBE2V"/>
    <property type="match status" value="1"/>
</dbReference>
<protein>
    <submittedName>
        <fullName evidence="4">Ubiquitin-conjugating enzyme e2 variant 1</fullName>
    </submittedName>
</protein>
<reference evidence="4" key="2">
    <citation type="submission" date="2023-05" db="EMBL/GenBank/DDBJ databases">
        <authorList>
            <consortium name="Lawrence Berkeley National Laboratory"/>
            <person name="Steindorff A."/>
            <person name="Hensen N."/>
            <person name="Bonometti L."/>
            <person name="Westerberg I."/>
            <person name="Brannstrom I.O."/>
            <person name="Guillou S."/>
            <person name="Cros-Aarteil S."/>
            <person name="Calhoun S."/>
            <person name="Haridas S."/>
            <person name="Kuo A."/>
            <person name="Mondo S."/>
            <person name="Pangilinan J."/>
            <person name="Riley R."/>
            <person name="Labutti K."/>
            <person name="Andreopoulos B."/>
            <person name="Lipzen A."/>
            <person name="Chen C."/>
            <person name="Yanf M."/>
            <person name="Daum C."/>
            <person name="Ng V."/>
            <person name="Clum A."/>
            <person name="Ohm R."/>
            <person name="Martin F."/>
            <person name="Silar P."/>
            <person name="Natvig D."/>
            <person name="Lalanne C."/>
            <person name="Gautier V."/>
            <person name="Ament-Velasquez S.L."/>
            <person name="Kruys A."/>
            <person name="Hutchinson M.I."/>
            <person name="Powell A.J."/>
            <person name="Barry K."/>
            <person name="Miller A.N."/>
            <person name="Grigoriev I.V."/>
            <person name="Debuchy R."/>
            <person name="Gladieux P."/>
            <person name="Thoren M.H."/>
            <person name="Johannesson H."/>
        </authorList>
    </citation>
    <scope>NUCLEOTIDE SEQUENCE</scope>
    <source>
        <strain evidence="4">CBS 990.96</strain>
    </source>
</reference>
<gene>
    <name evidence="4" type="ORF">QBC38DRAFT_538224</name>
</gene>
<reference evidence="4" key="1">
    <citation type="journal article" date="2023" name="Mol. Phylogenet. Evol.">
        <title>Genome-scale phylogeny and comparative genomics of the fungal order Sordariales.</title>
        <authorList>
            <person name="Hensen N."/>
            <person name="Bonometti L."/>
            <person name="Westerberg I."/>
            <person name="Brannstrom I.O."/>
            <person name="Guillou S."/>
            <person name="Cros-Aarteil S."/>
            <person name="Calhoun S."/>
            <person name="Haridas S."/>
            <person name="Kuo A."/>
            <person name="Mondo S."/>
            <person name="Pangilinan J."/>
            <person name="Riley R."/>
            <person name="LaButti K."/>
            <person name="Andreopoulos B."/>
            <person name="Lipzen A."/>
            <person name="Chen C."/>
            <person name="Yan M."/>
            <person name="Daum C."/>
            <person name="Ng V."/>
            <person name="Clum A."/>
            <person name="Steindorff A."/>
            <person name="Ohm R.A."/>
            <person name="Martin F."/>
            <person name="Silar P."/>
            <person name="Natvig D.O."/>
            <person name="Lalanne C."/>
            <person name="Gautier V."/>
            <person name="Ament-Velasquez S.L."/>
            <person name="Kruys A."/>
            <person name="Hutchinson M.I."/>
            <person name="Powell A.J."/>
            <person name="Barry K."/>
            <person name="Miller A.N."/>
            <person name="Grigoriev I.V."/>
            <person name="Debuchy R."/>
            <person name="Gladieux P."/>
            <person name="Hiltunen Thoren M."/>
            <person name="Johannesson H."/>
        </authorList>
    </citation>
    <scope>NUCLEOTIDE SEQUENCE</scope>
    <source>
        <strain evidence="4">CBS 990.96</strain>
    </source>
</reference>
<feature type="region of interest" description="Disordered" evidence="2">
    <location>
        <begin position="488"/>
        <end position="507"/>
    </location>
</feature>
<dbReference type="InterPro" id="IPR016135">
    <property type="entry name" value="UBQ-conjugating_enzyme/RWD"/>
</dbReference>
<evidence type="ECO:0000313" key="4">
    <source>
        <dbReference type="EMBL" id="KAK4224822.1"/>
    </source>
</evidence>
<keyword evidence="5" id="KW-1185">Reference proteome</keyword>
<dbReference type="CDD" id="cd20273">
    <property type="entry name" value="Complex1_LYR_unchar"/>
    <property type="match status" value="1"/>
</dbReference>
<dbReference type="PROSITE" id="PS50127">
    <property type="entry name" value="UBC_2"/>
    <property type="match status" value="1"/>
</dbReference>
<dbReference type="AlphaFoldDB" id="A0AAN7GU06"/>
<evidence type="ECO:0000313" key="5">
    <source>
        <dbReference type="Proteomes" id="UP001301958"/>
    </source>
</evidence>
<accession>A0AAN7GU06</accession>
<dbReference type="SUPFAM" id="SSF54495">
    <property type="entry name" value="UBC-like"/>
    <property type="match status" value="1"/>
</dbReference>
<feature type="domain" description="UBC core" evidence="3">
    <location>
        <begin position="7"/>
        <end position="173"/>
    </location>
</feature>
<name>A0AAN7GU06_9PEZI</name>
<dbReference type="InterPro" id="IPR046896">
    <property type="entry name" value="Cup1-like_N"/>
</dbReference>
<dbReference type="EMBL" id="MU865382">
    <property type="protein sequence ID" value="KAK4224822.1"/>
    <property type="molecule type" value="Genomic_DNA"/>
</dbReference>
<comment type="caution">
    <text evidence="4">The sequence shown here is derived from an EMBL/GenBank/DDBJ whole genome shotgun (WGS) entry which is preliminary data.</text>
</comment>
<organism evidence="4 5">
    <name type="scientific">Podospora fimiseda</name>
    <dbReference type="NCBI Taxonomy" id="252190"/>
    <lineage>
        <taxon>Eukaryota</taxon>
        <taxon>Fungi</taxon>
        <taxon>Dikarya</taxon>
        <taxon>Ascomycota</taxon>
        <taxon>Pezizomycotina</taxon>
        <taxon>Sordariomycetes</taxon>
        <taxon>Sordariomycetidae</taxon>
        <taxon>Sordariales</taxon>
        <taxon>Podosporaceae</taxon>
        <taxon>Podospora</taxon>
    </lineage>
</organism>
<feature type="region of interest" description="Disordered" evidence="2">
    <location>
        <begin position="287"/>
        <end position="311"/>
    </location>
</feature>
<sequence length="507" mass="58748">MAVAQVPRNFKLLAELEKGEKGMSTGACSYGLEDPEDILMTHWTGTIWGPPHGHHENRIYELKMECGPNYPKEPPVIHFVSQINLPGVNPTDGKVDPNTVPILRDWTRIAAELAKNPRPKEDPLSLEAALIAIRRYMDEQKKLPQPPEGSKYPSSQRVMIGRWWCECLALYKSLLTQATSVPLPPDILSLSSSLSTENPIKTLIRNTFKRNRGDTSPRLVVSSLKNGYRFLSLLSTASISSTSKEYSDICNFLRENTERVIRIKTAREKELAERPKLGPREGHVPIITKVSGEGEPPVYKPTRDSARPLSEIPNGIRKVPRLYKPMSRFHERVVRQISRKRSDRVRLLLEMQEDDLVIARMEDEWERQLGFLAKKEGRYKQFMREEKEGVLEELSFERTMKHAIKALMGLLEEERVDLVARGEAMFQIEKREQEALDRELEEKRKREGLIDEEDIKRFRRWKEGKERKGREILKVMGEKESQLRRGVERLEREEEEELERRGIVVEK</sequence>
<evidence type="ECO:0000259" key="3">
    <source>
        <dbReference type="PROSITE" id="PS50127"/>
    </source>
</evidence>
<dbReference type="Gene3D" id="3.10.110.10">
    <property type="entry name" value="Ubiquitin Conjugating Enzyme"/>
    <property type="match status" value="1"/>
</dbReference>
<evidence type="ECO:0000256" key="2">
    <source>
        <dbReference type="SAM" id="MobiDB-lite"/>
    </source>
</evidence>
<dbReference type="InterPro" id="IPR000608">
    <property type="entry name" value="UBC"/>
</dbReference>
<keyword evidence="1" id="KW-0833">Ubl conjugation pathway</keyword>
<dbReference type="SMART" id="SM00212">
    <property type="entry name" value="UBCc"/>
    <property type="match status" value="1"/>
</dbReference>
<dbReference type="GO" id="GO:0006301">
    <property type="term" value="P:DNA damage tolerance"/>
    <property type="evidence" value="ECO:0007669"/>
    <property type="project" value="UniProtKB-ARBA"/>
</dbReference>
<evidence type="ECO:0000256" key="1">
    <source>
        <dbReference type="ARBA" id="ARBA00022786"/>
    </source>
</evidence>
<dbReference type="FunFam" id="3.10.110.10:FF:000026">
    <property type="entry name" value="Ubiquitin-conjugating enzyme E2 variant"/>
    <property type="match status" value="1"/>
</dbReference>
<dbReference type="Pfam" id="PF00179">
    <property type="entry name" value="UQ_con"/>
    <property type="match status" value="1"/>
</dbReference>